<proteinExistence type="predicted"/>
<keyword evidence="4" id="KW-1185">Reference proteome</keyword>
<evidence type="ECO:0000313" key="3">
    <source>
        <dbReference type="EMBL" id="CAB3399314.1"/>
    </source>
</evidence>
<gene>
    <name evidence="3" type="ORF">CBOVIS_LOCUS2460</name>
</gene>
<dbReference type="EMBL" id="CADEPM010000002">
    <property type="protein sequence ID" value="CAB3399314.1"/>
    <property type="molecule type" value="Genomic_DNA"/>
</dbReference>
<accession>A0A8S1EDA8</accession>
<dbReference type="AlphaFoldDB" id="A0A8S1EDA8"/>
<organism evidence="3 4">
    <name type="scientific">Caenorhabditis bovis</name>
    <dbReference type="NCBI Taxonomy" id="2654633"/>
    <lineage>
        <taxon>Eukaryota</taxon>
        <taxon>Metazoa</taxon>
        <taxon>Ecdysozoa</taxon>
        <taxon>Nematoda</taxon>
        <taxon>Chromadorea</taxon>
        <taxon>Rhabditida</taxon>
        <taxon>Rhabditina</taxon>
        <taxon>Rhabditomorpha</taxon>
        <taxon>Rhabditoidea</taxon>
        <taxon>Rhabditidae</taxon>
        <taxon>Peloderinae</taxon>
        <taxon>Caenorhabditis</taxon>
    </lineage>
</organism>
<dbReference type="OrthoDB" id="10056939at2759"/>
<dbReference type="Proteomes" id="UP000494206">
    <property type="component" value="Unassembled WGS sequence"/>
</dbReference>
<dbReference type="InterPro" id="IPR032453">
    <property type="entry name" value="PKNOX/Meis_N"/>
</dbReference>
<protein>
    <recommendedName>
        <fullName evidence="2">MEIS N-terminal domain-containing protein</fullName>
    </recommendedName>
</protein>
<evidence type="ECO:0000256" key="1">
    <source>
        <dbReference type="ARBA" id="ARBA00023242"/>
    </source>
</evidence>
<name>A0A8S1EDA8_9PELO</name>
<evidence type="ECO:0000259" key="2">
    <source>
        <dbReference type="Pfam" id="PF16493"/>
    </source>
</evidence>
<comment type="caution">
    <text evidence="3">The sequence shown here is derived from an EMBL/GenBank/DDBJ whole genome shotgun (WGS) entry which is preliminary data.</text>
</comment>
<evidence type="ECO:0000313" key="4">
    <source>
        <dbReference type="Proteomes" id="UP000494206"/>
    </source>
</evidence>
<reference evidence="3 4" key="1">
    <citation type="submission" date="2020-04" db="EMBL/GenBank/DDBJ databases">
        <authorList>
            <person name="Laetsch R D."/>
            <person name="Stevens L."/>
            <person name="Kumar S."/>
            <person name="Blaxter L. M."/>
        </authorList>
    </citation>
    <scope>NUCLEOTIDE SEQUENCE [LARGE SCALE GENOMIC DNA]</scope>
</reference>
<keyword evidence="1" id="KW-0539">Nucleus</keyword>
<dbReference type="Pfam" id="PF16493">
    <property type="entry name" value="Meis_PKNOX_N"/>
    <property type="match status" value="1"/>
</dbReference>
<feature type="domain" description="MEIS N-terminal" evidence="2">
    <location>
        <begin position="1"/>
        <end position="40"/>
    </location>
</feature>
<sequence length="140" mass="15392">MRKAILALRTCLVELQRVHSLSDKFKERYLAVLRRTVCHEALIGNTADSDDDITDNNTSDAVEGSTVATIQTNNGTLSFPLQINQQSITMVPSTSQFEANLEFLRKIGIQAMLTPQVVADASKKIVGSPEKSEEEKTIAL</sequence>